<comment type="subcellular location">
    <subcellularLocation>
        <location evidence="1">Cytoplasm</location>
    </subcellularLocation>
</comment>
<feature type="region of interest" description="Disordered" evidence="8">
    <location>
        <begin position="1407"/>
        <end position="1438"/>
    </location>
</feature>
<proteinExistence type="predicted"/>
<dbReference type="GO" id="GO:0005829">
    <property type="term" value="C:cytosol"/>
    <property type="evidence" value="ECO:0007669"/>
    <property type="project" value="TreeGrafter"/>
</dbReference>
<dbReference type="EMBL" id="JAWDGP010006859">
    <property type="protein sequence ID" value="KAK3734179.1"/>
    <property type="molecule type" value="Genomic_DNA"/>
</dbReference>
<dbReference type="EC" id="3.1.1.4" evidence="2 7"/>
<gene>
    <name evidence="11" type="ORF">RRG08_037542</name>
</gene>
<feature type="compositionally biased region" description="Basic and acidic residues" evidence="8">
    <location>
        <begin position="1128"/>
        <end position="1146"/>
    </location>
</feature>
<evidence type="ECO:0000256" key="3">
    <source>
        <dbReference type="ARBA" id="ARBA00022490"/>
    </source>
</evidence>
<name>A0AAE0Y5X6_9GAST</name>
<dbReference type="PANTHER" id="PTHR10728:SF40">
    <property type="entry name" value="PATATIN FAMILY PROTEIN"/>
    <property type="match status" value="1"/>
</dbReference>
<dbReference type="PROSITE" id="PS50004">
    <property type="entry name" value="C2"/>
    <property type="match status" value="1"/>
</dbReference>
<dbReference type="Pfam" id="PF00168">
    <property type="entry name" value="C2"/>
    <property type="match status" value="1"/>
</dbReference>
<feature type="compositionally biased region" description="Low complexity" evidence="8">
    <location>
        <begin position="452"/>
        <end position="465"/>
    </location>
</feature>
<keyword evidence="12" id="KW-1185">Reference proteome</keyword>
<dbReference type="Gene3D" id="2.60.40.150">
    <property type="entry name" value="C2 domain"/>
    <property type="match status" value="1"/>
</dbReference>
<evidence type="ECO:0000256" key="7">
    <source>
        <dbReference type="RuleBase" id="RU362102"/>
    </source>
</evidence>
<feature type="compositionally biased region" description="Basic and acidic residues" evidence="8">
    <location>
        <begin position="517"/>
        <end position="526"/>
    </location>
</feature>
<organism evidence="11 12">
    <name type="scientific">Elysia crispata</name>
    <name type="common">lettuce slug</name>
    <dbReference type="NCBI Taxonomy" id="231223"/>
    <lineage>
        <taxon>Eukaryota</taxon>
        <taxon>Metazoa</taxon>
        <taxon>Spiralia</taxon>
        <taxon>Lophotrochozoa</taxon>
        <taxon>Mollusca</taxon>
        <taxon>Gastropoda</taxon>
        <taxon>Heterobranchia</taxon>
        <taxon>Euthyneura</taxon>
        <taxon>Panpulmonata</taxon>
        <taxon>Sacoglossa</taxon>
        <taxon>Placobranchoidea</taxon>
        <taxon>Plakobranchidae</taxon>
        <taxon>Elysia</taxon>
    </lineage>
</organism>
<evidence type="ECO:0000259" key="10">
    <source>
        <dbReference type="PROSITE" id="PS51210"/>
    </source>
</evidence>
<dbReference type="InterPro" id="IPR000008">
    <property type="entry name" value="C2_dom"/>
</dbReference>
<comment type="caution">
    <text evidence="11">The sequence shown here is derived from an EMBL/GenBank/DDBJ whole genome shotgun (WGS) entry which is preliminary data.</text>
</comment>
<protein>
    <recommendedName>
        <fullName evidence="2 7">Phospholipase A2</fullName>
        <ecNumber evidence="2 7">3.1.1.4</ecNumber>
    </recommendedName>
</protein>
<feature type="compositionally biased region" description="Low complexity" evidence="8">
    <location>
        <begin position="1037"/>
        <end position="1052"/>
    </location>
</feature>
<accession>A0AAE0Y5X6</accession>
<evidence type="ECO:0000313" key="12">
    <source>
        <dbReference type="Proteomes" id="UP001283361"/>
    </source>
</evidence>
<feature type="region of interest" description="Disordered" evidence="8">
    <location>
        <begin position="429"/>
        <end position="556"/>
    </location>
</feature>
<comment type="domain">
    <text evidence="7">The N-terminal C2 domain associates with lipid membranes upon calcium binding.</text>
</comment>
<comment type="catalytic activity">
    <reaction evidence="7">
        <text>a 1,2-diacyl-sn-glycero-3-phosphocholine + H2O = a 1-acyl-sn-glycero-3-phosphocholine + a fatty acid + H(+)</text>
        <dbReference type="Rhea" id="RHEA:15801"/>
        <dbReference type="ChEBI" id="CHEBI:15377"/>
        <dbReference type="ChEBI" id="CHEBI:15378"/>
        <dbReference type="ChEBI" id="CHEBI:28868"/>
        <dbReference type="ChEBI" id="CHEBI:57643"/>
        <dbReference type="ChEBI" id="CHEBI:58168"/>
        <dbReference type="EC" id="3.1.1.4"/>
    </reaction>
</comment>
<dbReference type="GO" id="GO:0046475">
    <property type="term" value="P:glycerophospholipid catabolic process"/>
    <property type="evidence" value="ECO:0007669"/>
    <property type="project" value="TreeGrafter"/>
</dbReference>
<dbReference type="Gene3D" id="3.40.1090.10">
    <property type="entry name" value="Cytosolic phospholipase A2 catalytic domain"/>
    <property type="match status" value="2"/>
</dbReference>
<keyword evidence="7" id="KW-0106">Calcium</keyword>
<feature type="compositionally biased region" description="Low complexity" evidence="8">
    <location>
        <begin position="1313"/>
        <end position="1325"/>
    </location>
</feature>
<feature type="domain" description="PLA2c" evidence="10">
    <location>
        <begin position="142"/>
        <end position="938"/>
    </location>
</feature>
<evidence type="ECO:0000313" key="11">
    <source>
        <dbReference type="EMBL" id="KAK3734179.1"/>
    </source>
</evidence>
<evidence type="ECO:0000256" key="2">
    <source>
        <dbReference type="ARBA" id="ARBA00013278"/>
    </source>
</evidence>
<sequence>MLDKNQKSYDPYQIFEVLHTPCLILTVTVVRGRNITMGFQDLYDTPDPFLKLVMKSSPEGKKWTTVKTDQTNPVWNETFTFYVNFQQANILEINLMEYNSLWFNQLVGTVYFDLVNINEMGVRQLETFVFNGISQVDIEFLLEFDRNPTLRYSLCLSDQEKEFIKRRKEKVLPAMNKFLGETDGPACVEEVPTVAVIGSGGGFRAMTAYSGVFKALVETGILDCSTYVCGLSGSSWFLSTLYSHPRWPDQLDMSEFLEEIQNKMDKKLTRFLNASTMYTFYKIMAEKRRERQPVSFTDIFGRMVGETLIPDRMDATLTAQREKIKDGASPMPLYTCVHVKKDVPAKSFQEWVEFSPYEIGMPKYGTFMDSTLFGSKFFMGKLVKQYQEQPLHFLQGIWGSAFCILFKRLFEDNSRIDPAEMLREQLQDQLVEDGKNSSSDCSDDDDDDDSNSGENWSSADSDASSVNVGGDGGGGDDQVAQTAPARESRAADDTAQKSARLCPGRSSQDLGSDEDSVDNRVDKTEADSAYEGEVDELEEEEEEEEEEDDDMDVEETVKPGILKKVRKGSLETRLAQKQIQTLQNSAAGPKGLDFPDGQTSRSTRFFSIVDATGSDSNVDQSESLKKSVNWGACPTRHGDAKKATADRRMAYKRAGSSMRKSRSGSKSYWKGFIKGLVESNSWEILSTRQGRAAVIHNFMRGLNLQQTYPISPFTPIDQRIIEGDEFDGNFEMHSTSVKHIYMVDAGLTFNSPYPLVLRPQRQVDIILSFDFSARSSDGHQPFKELLLAEKWAKLNRLPFPPIDTSVFEREGMKELYIFRHPTDPHCPIVFHFPLTNKTFRDFKAPGVPRQTEEECEFADFAIFDDPNAPYSTFNFTYTHESFQRLSQLTEYNTLKHVEDIRQVMKDLVTKKRVGPPRVPIQSKDIKLLRMKSVQEMRKLRKFITRMESRSSISCSRPGSARGSLPNQFFPNSPRAHSCSYRYHADSFSSSQDSSVFSFSPKDKPAYFTSASFSTSKDITSDMLGASLPSHIIHRMRQQQQQADNCQHQSGRPSPEPRPPLFSPDSVYGTPPSDQEGFNELRKRQEESSSGSSPRQDLVTQTSVYGTPPKDTVDWFATHRGRRLSNIKEDPVDSLRADSTERAKRQESISSVRKKPRVADCSAQTLSLEDISPHSPLPASSPKSVLAQNIKNRSPSPSPKLKIPANLGFEDSEKPAVGNSGKQSGSNSSGSSGFWSSGSTTSGSGRFTPAALDLMKKKKTRKESPPNPFFKNAHFMRSTLSSASSNGSLGVLDELPGKFEKGKSYRLSPQPLTLGSSLSSVDGSQSKRPTFQPKPSLAQDGSVTQSQTSLMARLQSQTSSSEDFHMAASAFKADGTPVEDQILAKMFYEGAKNKRKLFRRQSTVSSLNSISLEDRNPNSQSNQVLGGEQDKEDISQSDAGQRMRYRELFLSLEPKSHPGSDDVSTFHSFSTSSVSERFHSTTSDQVDAIFDPEVMDLSEFDGADESVEGSTSSPGLKEMDNLSSVKVTFRPSPALQHQVSVENTDVWFDAKPCLS</sequence>
<feature type="compositionally biased region" description="Polar residues" evidence="8">
    <location>
        <begin position="1338"/>
        <end position="1348"/>
    </location>
</feature>
<evidence type="ECO:0000259" key="9">
    <source>
        <dbReference type="PROSITE" id="PS50004"/>
    </source>
</evidence>
<evidence type="ECO:0000256" key="1">
    <source>
        <dbReference type="ARBA" id="ARBA00004496"/>
    </source>
</evidence>
<evidence type="ECO:0000256" key="5">
    <source>
        <dbReference type="ARBA" id="ARBA00023098"/>
    </source>
</evidence>
<feature type="compositionally biased region" description="Basic and acidic residues" evidence="8">
    <location>
        <begin position="486"/>
        <end position="495"/>
    </location>
</feature>
<dbReference type="InterPro" id="IPR035892">
    <property type="entry name" value="C2_domain_sf"/>
</dbReference>
<dbReference type="PANTHER" id="PTHR10728">
    <property type="entry name" value="CYTOSOLIC PHOSPHOLIPASE A2"/>
    <property type="match status" value="1"/>
</dbReference>
<evidence type="ECO:0000256" key="6">
    <source>
        <dbReference type="PROSITE-ProRule" id="PRU00555"/>
    </source>
</evidence>
<feature type="compositionally biased region" description="Acidic residues" evidence="8">
    <location>
        <begin position="441"/>
        <end position="451"/>
    </location>
</feature>
<feature type="region of interest" description="Disordered" evidence="8">
    <location>
        <begin position="1034"/>
        <end position="1111"/>
    </location>
</feature>
<dbReference type="SMART" id="SM00022">
    <property type="entry name" value="PLAc"/>
    <property type="match status" value="1"/>
</dbReference>
<feature type="domain" description="C2" evidence="9">
    <location>
        <begin position="7"/>
        <end position="127"/>
    </location>
</feature>
<feature type="compositionally biased region" description="Acidic residues" evidence="8">
    <location>
        <begin position="528"/>
        <end position="554"/>
    </location>
</feature>
<keyword evidence="3 7" id="KW-0963">Cytoplasm</keyword>
<dbReference type="SMART" id="SM00239">
    <property type="entry name" value="C2"/>
    <property type="match status" value="1"/>
</dbReference>
<dbReference type="Proteomes" id="UP001283361">
    <property type="component" value="Unassembled WGS sequence"/>
</dbReference>
<keyword evidence="4 6" id="KW-0378">Hydrolase</keyword>
<keyword evidence="5 6" id="KW-0443">Lipid metabolism</keyword>
<dbReference type="GO" id="GO:0005544">
    <property type="term" value="F:calcium-dependent phospholipid binding"/>
    <property type="evidence" value="ECO:0007669"/>
    <property type="project" value="TreeGrafter"/>
</dbReference>
<feature type="compositionally biased region" description="Polar residues" evidence="8">
    <location>
        <begin position="1407"/>
        <end position="1423"/>
    </location>
</feature>
<keyword evidence="6 7" id="KW-0442">Lipid degradation</keyword>
<feature type="compositionally biased region" description="Polar residues" evidence="8">
    <location>
        <begin position="1087"/>
        <end position="1104"/>
    </location>
</feature>
<dbReference type="Pfam" id="PF01735">
    <property type="entry name" value="PLA2_B"/>
    <property type="match status" value="2"/>
</dbReference>
<feature type="region of interest" description="Disordered" evidence="8">
    <location>
        <begin position="1301"/>
        <end position="1348"/>
    </location>
</feature>
<dbReference type="PROSITE" id="PS51210">
    <property type="entry name" value="PLA2C"/>
    <property type="match status" value="1"/>
</dbReference>
<keyword evidence="7" id="KW-0479">Metal-binding</keyword>
<dbReference type="InterPro" id="IPR016035">
    <property type="entry name" value="Acyl_Trfase/lysoPLipase"/>
</dbReference>
<feature type="region of interest" description="Disordered" evidence="8">
    <location>
        <begin position="1128"/>
        <end position="1271"/>
    </location>
</feature>
<evidence type="ECO:0000256" key="8">
    <source>
        <dbReference type="SAM" id="MobiDB-lite"/>
    </source>
</evidence>
<feature type="compositionally biased region" description="Polar residues" evidence="8">
    <location>
        <begin position="1180"/>
        <end position="1194"/>
    </location>
</feature>
<dbReference type="InterPro" id="IPR002642">
    <property type="entry name" value="LysoPLipase_cat_dom"/>
</dbReference>
<dbReference type="GO" id="GO:0047498">
    <property type="term" value="F:calcium-dependent phospholipase A2 activity"/>
    <property type="evidence" value="ECO:0007669"/>
    <property type="project" value="TreeGrafter"/>
</dbReference>
<evidence type="ECO:0000256" key="4">
    <source>
        <dbReference type="ARBA" id="ARBA00022801"/>
    </source>
</evidence>
<dbReference type="SUPFAM" id="SSF49562">
    <property type="entry name" value="C2 domain (Calcium/lipid-binding domain, CaLB)"/>
    <property type="match status" value="1"/>
</dbReference>
<feature type="compositionally biased region" description="Low complexity" evidence="8">
    <location>
        <begin position="1217"/>
        <end position="1244"/>
    </location>
</feature>
<dbReference type="GO" id="GO:0005509">
    <property type="term" value="F:calcium ion binding"/>
    <property type="evidence" value="ECO:0007669"/>
    <property type="project" value="TreeGrafter"/>
</dbReference>
<dbReference type="SUPFAM" id="SSF52151">
    <property type="entry name" value="FabD/lysophospholipase-like"/>
    <property type="match status" value="2"/>
</dbReference>
<reference evidence="11" key="1">
    <citation type="journal article" date="2023" name="G3 (Bethesda)">
        <title>A reference genome for the long-term kleptoplast-retaining sea slug Elysia crispata morphotype clarki.</title>
        <authorList>
            <person name="Eastman K.E."/>
            <person name="Pendleton A.L."/>
            <person name="Shaikh M.A."/>
            <person name="Suttiyut T."/>
            <person name="Ogas R."/>
            <person name="Tomko P."/>
            <person name="Gavelis G."/>
            <person name="Widhalm J.R."/>
            <person name="Wisecaver J.H."/>
        </authorList>
    </citation>
    <scope>NUCLEOTIDE SEQUENCE</scope>
    <source>
        <strain evidence="11">ECLA1</strain>
    </source>
</reference>